<evidence type="ECO:0000259" key="8">
    <source>
        <dbReference type="Pfam" id="PF02775"/>
    </source>
</evidence>
<dbReference type="Pfam" id="PF00205">
    <property type="entry name" value="TPP_enzyme_M"/>
    <property type="match status" value="1"/>
</dbReference>
<comment type="cofactor">
    <cofactor evidence="1">
        <name>thiamine diphosphate</name>
        <dbReference type="ChEBI" id="CHEBI:58937"/>
    </cofactor>
</comment>
<dbReference type="InterPro" id="IPR047213">
    <property type="entry name" value="TPP_PYR_PDC_IPDC-like"/>
</dbReference>
<dbReference type="GO" id="GO:0000949">
    <property type="term" value="P:aromatic amino acid family catabolic process to alcohol via Ehrlich pathway"/>
    <property type="evidence" value="ECO:0007669"/>
    <property type="project" value="TreeGrafter"/>
</dbReference>
<proteinExistence type="inferred from homology"/>
<evidence type="ECO:0000313" key="11">
    <source>
        <dbReference type="Proteomes" id="UP000694255"/>
    </source>
</evidence>
<evidence type="ECO:0000256" key="3">
    <source>
        <dbReference type="ARBA" id="ARBA00022723"/>
    </source>
</evidence>
<evidence type="ECO:0000256" key="2">
    <source>
        <dbReference type="ARBA" id="ARBA00007812"/>
    </source>
</evidence>
<evidence type="ECO:0000313" key="10">
    <source>
        <dbReference type="EMBL" id="KAG7660443.1"/>
    </source>
</evidence>
<dbReference type="GO" id="GO:0005634">
    <property type="term" value="C:nucleus"/>
    <property type="evidence" value="ECO:0007669"/>
    <property type="project" value="TreeGrafter"/>
</dbReference>
<dbReference type="RefSeq" id="XP_049260677.1">
    <property type="nucleotide sequence ID" value="XM_049410175.1"/>
</dbReference>
<keyword evidence="11" id="KW-1185">Reference proteome</keyword>
<dbReference type="OrthoDB" id="308383at2759"/>
<keyword evidence="3" id="KW-0479">Metal-binding</keyword>
<dbReference type="InterPro" id="IPR012000">
    <property type="entry name" value="Thiamin_PyroP_enz_cen_dom"/>
</dbReference>
<dbReference type="GO" id="GO:0000287">
    <property type="term" value="F:magnesium ion binding"/>
    <property type="evidence" value="ECO:0007669"/>
    <property type="project" value="InterPro"/>
</dbReference>
<evidence type="ECO:0000259" key="9">
    <source>
        <dbReference type="Pfam" id="PF02776"/>
    </source>
</evidence>
<dbReference type="InterPro" id="IPR012110">
    <property type="entry name" value="PDC/IPDC-like"/>
</dbReference>
<reference evidence="10 11" key="1">
    <citation type="journal article" date="2021" name="DNA Res.">
        <title>Genome analysis of Candida subhashii reveals its hybrid nature and dual mitochondrial genome conformations.</title>
        <authorList>
            <person name="Mixao V."/>
            <person name="Hegedusova E."/>
            <person name="Saus E."/>
            <person name="Pryszcz L.P."/>
            <person name="Cillingova A."/>
            <person name="Nosek J."/>
            <person name="Gabaldon T."/>
        </authorList>
    </citation>
    <scope>NUCLEOTIDE SEQUENCE [LARGE SCALE GENOMIC DNA]</scope>
    <source>
        <strain evidence="10 11">CBS 10753</strain>
    </source>
</reference>
<dbReference type="GO" id="GO:0004737">
    <property type="term" value="F:pyruvate decarboxylase activity"/>
    <property type="evidence" value="ECO:0007669"/>
    <property type="project" value="TreeGrafter"/>
</dbReference>
<feature type="domain" description="Thiamine pyrophosphate enzyme central" evidence="7">
    <location>
        <begin position="252"/>
        <end position="374"/>
    </location>
</feature>
<dbReference type="PANTHER" id="PTHR43452">
    <property type="entry name" value="PYRUVATE DECARBOXYLASE"/>
    <property type="match status" value="1"/>
</dbReference>
<keyword evidence="4" id="KW-0460">Magnesium</keyword>
<gene>
    <name evidence="10" type="ORF">J8A68_006043</name>
</gene>
<dbReference type="CDD" id="cd02005">
    <property type="entry name" value="TPP_PDC_IPDC"/>
    <property type="match status" value="1"/>
</dbReference>
<dbReference type="GO" id="GO:0030976">
    <property type="term" value="F:thiamine pyrophosphate binding"/>
    <property type="evidence" value="ECO:0007669"/>
    <property type="project" value="InterPro"/>
</dbReference>
<dbReference type="EMBL" id="JAGSYN010000303">
    <property type="protein sequence ID" value="KAG7660443.1"/>
    <property type="molecule type" value="Genomic_DNA"/>
</dbReference>
<feature type="domain" description="Thiamine pyrophosphate enzyme TPP-binding" evidence="8">
    <location>
        <begin position="466"/>
        <end position="551"/>
    </location>
</feature>
<evidence type="ECO:0000256" key="4">
    <source>
        <dbReference type="ARBA" id="ARBA00022842"/>
    </source>
</evidence>
<evidence type="ECO:0000259" key="7">
    <source>
        <dbReference type="Pfam" id="PF00205"/>
    </source>
</evidence>
<dbReference type="PIRSF" id="PIRSF036565">
    <property type="entry name" value="Pyruvt_ip_decrb"/>
    <property type="match status" value="1"/>
</dbReference>
<dbReference type="InterPro" id="IPR047214">
    <property type="entry name" value="TPP_PDC_IPDC"/>
</dbReference>
<dbReference type="InterPro" id="IPR011766">
    <property type="entry name" value="TPP_enzyme_TPP-bd"/>
</dbReference>
<keyword evidence="5 6" id="KW-0786">Thiamine pyrophosphate</keyword>
<dbReference type="Pfam" id="PF02775">
    <property type="entry name" value="TPP_enzyme_C"/>
    <property type="match status" value="1"/>
</dbReference>
<dbReference type="InterPro" id="IPR012001">
    <property type="entry name" value="Thiamin_PyroP_enz_TPP-bd_dom"/>
</dbReference>
<comment type="caution">
    <text evidence="10">The sequence shown here is derived from an EMBL/GenBank/DDBJ whole genome shotgun (WGS) entry which is preliminary data.</text>
</comment>
<dbReference type="CDD" id="cd07038">
    <property type="entry name" value="TPP_PYR_PDC_IPDC_like"/>
    <property type="match status" value="1"/>
</dbReference>
<evidence type="ECO:0000256" key="5">
    <source>
        <dbReference type="ARBA" id="ARBA00023052"/>
    </source>
</evidence>
<dbReference type="FunFam" id="3.40.50.970:FF:000024">
    <property type="entry name" value="Pyruvate decarboxylase isozyme"/>
    <property type="match status" value="1"/>
</dbReference>
<feature type="domain" description="Thiamine pyrophosphate enzyme N-terminal TPP-binding" evidence="9">
    <location>
        <begin position="32"/>
        <end position="144"/>
    </location>
</feature>
<dbReference type="PANTHER" id="PTHR43452:SF3">
    <property type="entry name" value="TRANSAMINATED AMINO ACID DECARBOXYLASE"/>
    <property type="match status" value="1"/>
</dbReference>
<comment type="similarity">
    <text evidence="2 6">Belongs to the TPP enzyme family.</text>
</comment>
<sequence length="632" mass="71684">MTPVIEIIDDINTPSNTPSPTPIAIPNELHLGEYLFLRITQANPKLRSIFGIPGDFNVDLLEHLYSPVVSEKEVKFVGLCNELNGAYCVDGYARAIGGMSVLITTFGVGELSAINGIAGAFAEHIPVLHIVGTTTLKQQSQSKDDHEVLNYHHLVPSKDHLHSPNHDVYKRMAKDISVAQESLDEDMDSNITKIDHVLNAIIQDSRPGYLFIPCDIVNELIPAHKLYMNPFDSSPKYKHTEKSMEVLEDLTDEILNKLYTSKSPSILSDCLSSRFGYQKELDKLIKKFPAHVFKLFTTHMARNVDESLPNYVGVYNGKASTNQNVLEELENNTDVLLTLGYYNTEVNTGAYSRDFSKINHYIEIHPDYVKMNHQFFHIKQKDGGRLFTIGDLIEELASRLDISRFSRIPKVPMYNYFPSTFHSPSVEDARYVPQTKLIDHFNNYLRPNDLLIVETMSFAFGMPDIKFPPNLQYLSAHFYGSIGYAVPATFGATMALNDIGSDRRIILVQGDGAAQMTVQELSSFIRYKDILNNMPEIYLINNDGYTVERAIRGPTRSYNDINGNWKWVDLFKVFGDTERHEARVLKDVAEFEDFFSGIKRGDDRSKLRFYEVIAGKYDVPDKLNSMLCKKKA</sequence>
<evidence type="ECO:0000256" key="6">
    <source>
        <dbReference type="RuleBase" id="RU362132"/>
    </source>
</evidence>
<dbReference type="Pfam" id="PF02776">
    <property type="entry name" value="TPP_enzyme_N"/>
    <property type="match status" value="1"/>
</dbReference>
<accession>A0A8J5QF49</accession>
<dbReference type="GO" id="GO:0005829">
    <property type="term" value="C:cytosol"/>
    <property type="evidence" value="ECO:0007669"/>
    <property type="project" value="TreeGrafter"/>
</dbReference>
<name>A0A8J5QF49_9ASCO</name>
<dbReference type="Proteomes" id="UP000694255">
    <property type="component" value="Unassembled WGS sequence"/>
</dbReference>
<dbReference type="AlphaFoldDB" id="A0A8J5QF49"/>
<evidence type="ECO:0000256" key="1">
    <source>
        <dbReference type="ARBA" id="ARBA00001964"/>
    </source>
</evidence>
<protein>
    <submittedName>
        <fullName evidence="10">ARO10</fullName>
    </submittedName>
</protein>
<organism evidence="10 11">
    <name type="scientific">[Candida] subhashii</name>
    <dbReference type="NCBI Taxonomy" id="561895"/>
    <lineage>
        <taxon>Eukaryota</taxon>
        <taxon>Fungi</taxon>
        <taxon>Dikarya</taxon>
        <taxon>Ascomycota</taxon>
        <taxon>Saccharomycotina</taxon>
        <taxon>Pichiomycetes</taxon>
        <taxon>Debaryomycetaceae</taxon>
        <taxon>Spathaspora</taxon>
    </lineage>
</organism>
<dbReference type="GeneID" id="73472842"/>